<proteinExistence type="predicted"/>
<sequence length="145" mass="16972">MEESTWYTKQRSQLEDSLWTFKQRYRVLQDFQKDIQGIWQDDAATEINGRYFRPHEEDSQQTLTALARQLSFLSESDAKLQMASQLILEANRLSEEIEKLITFANQDISRSHSEYSVFQEQNSAARSELPTITQLINQANSFNDN</sequence>
<dbReference type="Proteomes" id="UP001517388">
    <property type="component" value="Unassembled WGS sequence"/>
</dbReference>
<reference evidence="2" key="1">
    <citation type="journal article" date="2020" name="Toxins">
        <title>Phylogenomic Analysis of Secondary Metabolism in the Toxic Cyanobacterial Genera Anabaena, Dolichospermum and Aphanizomenon.</title>
        <authorList>
            <person name="Oesterholm J."/>
            <person name="Popin R.V."/>
            <person name="Fewer D.P."/>
            <person name="Sivonen K."/>
        </authorList>
    </citation>
    <scope>NUCLEOTIDE SEQUENCE [LARGE SCALE GENOMIC DNA]</scope>
    <source>
        <strain evidence="2">UHCC 0037</strain>
    </source>
</reference>
<keyword evidence="2" id="KW-1185">Reference proteome</keyword>
<accession>A0ACC7SB02</accession>
<organism evidence="1 2">
    <name type="scientific">Dolichospermum flos-aquae UHCC 0037</name>
    <dbReference type="NCBI Taxonomy" id="2590026"/>
    <lineage>
        <taxon>Bacteria</taxon>
        <taxon>Bacillati</taxon>
        <taxon>Cyanobacteriota</taxon>
        <taxon>Cyanophyceae</taxon>
        <taxon>Nostocales</taxon>
        <taxon>Aphanizomenonaceae</taxon>
        <taxon>Dolichospermum</taxon>
    </lineage>
</organism>
<comment type="caution">
    <text evidence="1">The sequence shown here is derived from an EMBL/GenBank/DDBJ whole genome shotgun (WGS) entry which is preliminary data.</text>
</comment>
<evidence type="ECO:0000313" key="2">
    <source>
        <dbReference type="Proteomes" id="UP001517388"/>
    </source>
</evidence>
<name>A0ACC7SB02_DOLFA</name>
<evidence type="ECO:0000313" key="1">
    <source>
        <dbReference type="EMBL" id="MTJ45539.1"/>
    </source>
</evidence>
<dbReference type="EMBL" id="VILF01000006">
    <property type="protein sequence ID" value="MTJ45539.1"/>
    <property type="molecule type" value="Genomic_DNA"/>
</dbReference>
<gene>
    <name evidence="1" type="ORF">FJR39_21395</name>
</gene>
<protein>
    <submittedName>
        <fullName evidence="1">Uncharacterized protein</fullName>
    </submittedName>
</protein>